<reference evidence="2" key="1">
    <citation type="submission" date="2018-05" db="EMBL/GenBank/DDBJ databases">
        <authorList>
            <person name="Lanie J.A."/>
            <person name="Ng W.-L."/>
            <person name="Kazmierczak K.M."/>
            <person name="Andrzejewski T.M."/>
            <person name="Davidsen T.M."/>
            <person name="Wayne K.J."/>
            <person name="Tettelin H."/>
            <person name="Glass J.I."/>
            <person name="Rusch D."/>
            <person name="Podicherti R."/>
            <person name="Tsui H.-C.T."/>
            <person name="Winkler M.E."/>
        </authorList>
    </citation>
    <scope>NUCLEOTIDE SEQUENCE</scope>
</reference>
<evidence type="ECO:0000259" key="1">
    <source>
        <dbReference type="PROSITE" id="PS51737"/>
    </source>
</evidence>
<name>A0A382U8D9_9ZZZZ</name>
<feature type="domain" description="Recombinase" evidence="1">
    <location>
        <begin position="114"/>
        <end position="245"/>
    </location>
</feature>
<dbReference type="InterPro" id="IPR011109">
    <property type="entry name" value="DNA_bind_recombinase_dom"/>
</dbReference>
<dbReference type="InterPro" id="IPR050639">
    <property type="entry name" value="SSR_resolvase"/>
</dbReference>
<feature type="non-terminal residue" evidence="2">
    <location>
        <position position="1"/>
    </location>
</feature>
<sequence length="295" mass="35009">SRFLLPSDREGLAELFYNIENDIATKVWIEDFSRLSGEISEFDKLQIWCQTKDLEVYEGLRGNQQYRPNDGIASVITLMMSQIGSQMKKDEIKKSIQTKIDKFNDGYHMLGEPSFGYKLVDKRLVIEPSEAKWVKKIFQWYVDGKSIAEIRDEMVLSRMKTKRNGKNGWSKANIHIILNNEHYIGKTTYTDKTKDRSRDKRLGQYIPIAETDRWVIHTKELPNIRIVSDELFTKVQKKLKPNKLRPTKKEYLLHSKIVCECGKDWVGRWYHKYDKPFYFCINSEHKYYRKDGERM</sequence>
<dbReference type="PANTHER" id="PTHR30461:SF23">
    <property type="entry name" value="DNA RECOMBINASE-RELATED"/>
    <property type="match status" value="1"/>
</dbReference>
<dbReference type="InterPro" id="IPR038109">
    <property type="entry name" value="DNA_bind_recomb_sf"/>
</dbReference>
<dbReference type="PANTHER" id="PTHR30461">
    <property type="entry name" value="DNA-INVERTASE FROM LAMBDOID PROPHAGE"/>
    <property type="match status" value="1"/>
</dbReference>
<gene>
    <name evidence="2" type="ORF">METZ01_LOCUS383413</name>
</gene>
<dbReference type="Pfam" id="PF07508">
    <property type="entry name" value="Recombinase"/>
    <property type="match status" value="1"/>
</dbReference>
<dbReference type="GO" id="GO:0000150">
    <property type="term" value="F:DNA strand exchange activity"/>
    <property type="evidence" value="ECO:0007669"/>
    <property type="project" value="InterPro"/>
</dbReference>
<dbReference type="PROSITE" id="PS51737">
    <property type="entry name" value="RECOMBINASE_DNA_BIND"/>
    <property type="match status" value="1"/>
</dbReference>
<feature type="non-terminal residue" evidence="2">
    <location>
        <position position="295"/>
    </location>
</feature>
<dbReference type="GO" id="GO:0003677">
    <property type="term" value="F:DNA binding"/>
    <property type="evidence" value="ECO:0007669"/>
    <property type="project" value="InterPro"/>
</dbReference>
<organism evidence="2">
    <name type="scientific">marine metagenome</name>
    <dbReference type="NCBI Taxonomy" id="408172"/>
    <lineage>
        <taxon>unclassified sequences</taxon>
        <taxon>metagenomes</taxon>
        <taxon>ecological metagenomes</taxon>
    </lineage>
</organism>
<dbReference type="EMBL" id="UINC01142303">
    <property type="protein sequence ID" value="SVD30559.1"/>
    <property type="molecule type" value="Genomic_DNA"/>
</dbReference>
<accession>A0A382U8D9</accession>
<dbReference type="Gene3D" id="3.90.1750.20">
    <property type="entry name" value="Putative Large Serine Recombinase, Chain B, Domain 2"/>
    <property type="match status" value="1"/>
</dbReference>
<evidence type="ECO:0000313" key="2">
    <source>
        <dbReference type="EMBL" id="SVD30559.1"/>
    </source>
</evidence>
<dbReference type="AlphaFoldDB" id="A0A382U8D9"/>
<protein>
    <recommendedName>
        <fullName evidence="1">Recombinase domain-containing protein</fullName>
    </recommendedName>
</protein>
<proteinExistence type="predicted"/>